<gene>
    <name evidence="1" type="ORF">I4F81_005623</name>
</gene>
<name>A0ACC3BYD9_PYRYE</name>
<accession>A0ACC3BYD9</accession>
<keyword evidence="2" id="KW-1185">Reference proteome</keyword>
<evidence type="ECO:0000313" key="1">
    <source>
        <dbReference type="EMBL" id="KAK1863059.1"/>
    </source>
</evidence>
<protein>
    <submittedName>
        <fullName evidence="1">Uncharacterized protein</fullName>
    </submittedName>
</protein>
<sequence>MAWTNGTRARLDLDDLAWKDNAAGAEWRRAGLLLFPPRSLAPPSPPLPRLHGRPAVALPRAAARARGGGAAESAGRLHPRRLPHRLIRWWEQTSSVVWSMVGDGRGRDGVRGGGLE</sequence>
<dbReference type="EMBL" id="CM020619">
    <property type="protein sequence ID" value="KAK1863059.1"/>
    <property type="molecule type" value="Genomic_DNA"/>
</dbReference>
<comment type="caution">
    <text evidence="1">The sequence shown here is derived from an EMBL/GenBank/DDBJ whole genome shotgun (WGS) entry which is preliminary data.</text>
</comment>
<reference evidence="1" key="1">
    <citation type="submission" date="2019-11" db="EMBL/GenBank/DDBJ databases">
        <title>Nori genome reveals adaptations in red seaweeds to the harsh intertidal environment.</title>
        <authorList>
            <person name="Wang D."/>
            <person name="Mao Y."/>
        </authorList>
    </citation>
    <scope>NUCLEOTIDE SEQUENCE</scope>
    <source>
        <tissue evidence="1">Gametophyte</tissue>
    </source>
</reference>
<organism evidence="1 2">
    <name type="scientific">Pyropia yezoensis</name>
    <name type="common">Susabi-nori</name>
    <name type="synonym">Porphyra yezoensis</name>
    <dbReference type="NCBI Taxonomy" id="2788"/>
    <lineage>
        <taxon>Eukaryota</taxon>
        <taxon>Rhodophyta</taxon>
        <taxon>Bangiophyceae</taxon>
        <taxon>Bangiales</taxon>
        <taxon>Bangiaceae</taxon>
        <taxon>Pyropia</taxon>
    </lineage>
</organism>
<dbReference type="Proteomes" id="UP000798662">
    <property type="component" value="Chromosome 2"/>
</dbReference>
<proteinExistence type="predicted"/>
<evidence type="ECO:0000313" key="2">
    <source>
        <dbReference type="Proteomes" id="UP000798662"/>
    </source>
</evidence>